<dbReference type="PANTHER" id="PTHR44846:SF1">
    <property type="entry name" value="MANNOSYL-D-GLYCERATE TRANSPORT_METABOLISM SYSTEM REPRESSOR MNGR-RELATED"/>
    <property type="match status" value="1"/>
</dbReference>
<reference evidence="5" key="1">
    <citation type="submission" date="2010-06" db="EMBL/GenBank/DDBJ databases">
        <authorList>
            <person name="Muzny D."/>
            <person name="Qin X."/>
            <person name="Buhay C."/>
            <person name="Dugan-Rocha S."/>
            <person name="Ding Y."/>
            <person name="Chen G."/>
            <person name="Hawes A."/>
            <person name="Holder M."/>
            <person name="Jhangiani S."/>
            <person name="Johnson A."/>
            <person name="Khan Z."/>
            <person name="Li Z."/>
            <person name="Liu W."/>
            <person name="Liu X."/>
            <person name="Perez L."/>
            <person name="Shen H."/>
            <person name="Wang Q."/>
            <person name="Watt J."/>
            <person name="Xi L."/>
            <person name="Xin Y."/>
            <person name="Zhou J."/>
            <person name="Deng J."/>
            <person name="Jiang H."/>
            <person name="Liu Y."/>
            <person name="Qu J."/>
            <person name="Song X.-Z."/>
            <person name="Zhang L."/>
            <person name="Villasana D."/>
            <person name="Johnson A."/>
            <person name="Liu J."/>
            <person name="Liyanage D."/>
            <person name="Lorensuhewa L."/>
            <person name="Robinson T."/>
            <person name="Song A."/>
            <person name="Song B.-B."/>
            <person name="Dinh H."/>
            <person name="Thornton R."/>
            <person name="Coyle M."/>
            <person name="Francisco L."/>
            <person name="Jackson L."/>
            <person name="Javaid M."/>
            <person name="Korchina V."/>
            <person name="Kovar C."/>
            <person name="Mata R."/>
            <person name="Mathew T."/>
            <person name="Ngo R."/>
            <person name="Nguyen L."/>
            <person name="Nguyen N."/>
            <person name="Okwuonu G."/>
            <person name="Ongeri F."/>
            <person name="Pham C."/>
            <person name="Simmons D."/>
            <person name="Wilczek-Boney K."/>
            <person name="Hale W."/>
            <person name="Jakkamsetti A."/>
            <person name="Pham P."/>
            <person name="Ruth R."/>
            <person name="San Lucas F."/>
            <person name="Warren J."/>
            <person name="Zhang J."/>
            <person name="Zhao Z."/>
            <person name="Zhou C."/>
            <person name="Zhu D."/>
            <person name="Lee S."/>
            <person name="Bess C."/>
            <person name="Blankenburg K."/>
            <person name="Forbes L."/>
            <person name="Fu Q."/>
            <person name="Gubbala S."/>
            <person name="Hirani K."/>
            <person name="Jayaseelan J.C."/>
            <person name="Lara F."/>
            <person name="Munidasa M."/>
            <person name="Palculict T."/>
            <person name="Patil S."/>
            <person name="Pu L.-L."/>
            <person name="Saada N."/>
            <person name="Tang L."/>
            <person name="Weissenberger G."/>
            <person name="Zhu Y."/>
            <person name="Hemphill L."/>
            <person name="Shang Y."/>
            <person name="Youmans B."/>
            <person name="Ayvaz T."/>
            <person name="Ross M."/>
            <person name="Santibanez J."/>
            <person name="Aqrawi P."/>
            <person name="Gross S."/>
            <person name="Joshi V."/>
            <person name="Fowler G."/>
            <person name="Nazareth L."/>
            <person name="Reid J."/>
            <person name="Worley K."/>
            <person name="Petrosino J."/>
            <person name="Highlander S."/>
            <person name="Gibbs R."/>
        </authorList>
    </citation>
    <scope>NUCLEOTIDE SEQUENCE [LARGE SCALE GENOMIC DNA]</scope>
    <source>
        <strain evidence="5">ATCC 33030</strain>
    </source>
</reference>
<dbReference type="STRING" id="585529.HMPREF0291_11117"/>
<keyword evidence="3" id="KW-0804">Transcription</keyword>
<dbReference type="SMART" id="SM00345">
    <property type="entry name" value="HTH_GNTR"/>
    <property type="match status" value="1"/>
</dbReference>
<dbReference type="SUPFAM" id="SSF64288">
    <property type="entry name" value="Chorismate lyase-like"/>
    <property type="match status" value="1"/>
</dbReference>
<organism evidence="5 6">
    <name type="scientific">Corynebacterium genitalium ATCC 33030</name>
    <dbReference type="NCBI Taxonomy" id="585529"/>
    <lineage>
        <taxon>Bacteria</taxon>
        <taxon>Bacillati</taxon>
        <taxon>Actinomycetota</taxon>
        <taxon>Actinomycetes</taxon>
        <taxon>Mycobacteriales</taxon>
        <taxon>Corynebacteriaceae</taxon>
        <taxon>Corynebacterium</taxon>
    </lineage>
</organism>
<feature type="domain" description="HTH gntR-type" evidence="4">
    <location>
        <begin position="7"/>
        <end position="75"/>
    </location>
</feature>
<dbReference type="RefSeq" id="WP_005289273.1">
    <property type="nucleotide sequence ID" value="NZ_CM000961.1"/>
</dbReference>
<name>D7WCA8_9CORY</name>
<evidence type="ECO:0000256" key="2">
    <source>
        <dbReference type="ARBA" id="ARBA00023125"/>
    </source>
</evidence>
<dbReference type="PRINTS" id="PR00035">
    <property type="entry name" value="HTHGNTR"/>
</dbReference>
<keyword evidence="1" id="KW-0805">Transcription regulation</keyword>
<dbReference type="SMART" id="SM00866">
    <property type="entry name" value="UTRA"/>
    <property type="match status" value="1"/>
</dbReference>
<dbReference type="eggNOG" id="COG2188">
    <property type="taxonomic scope" value="Bacteria"/>
</dbReference>
<proteinExistence type="predicted"/>
<evidence type="ECO:0000313" key="6">
    <source>
        <dbReference type="Proteomes" id="UP000004208"/>
    </source>
</evidence>
<dbReference type="InterPro" id="IPR000524">
    <property type="entry name" value="Tscrpt_reg_HTH_GntR"/>
</dbReference>
<dbReference type="Pfam" id="PF07702">
    <property type="entry name" value="UTRA"/>
    <property type="match status" value="1"/>
</dbReference>
<gene>
    <name evidence="5" type="ORF">HMPREF0291_11117</name>
</gene>
<accession>D7WCA8</accession>
<dbReference type="GO" id="GO:0003700">
    <property type="term" value="F:DNA-binding transcription factor activity"/>
    <property type="evidence" value="ECO:0007669"/>
    <property type="project" value="InterPro"/>
</dbReference>
<protein>
    <submittedName>
        <fullName evidence="5">UbiC transcription regulator-associated domain protein</fullName>
    </submittedName>
</protein>
<dbReference type="CDD" id="cd07377">
    <property type="entry name" value="WHTH_GntR"/>
    <property type="match status" value="1"/>
</dbReference>
<evidence type="ECO:0000256" key="3">
    <source>
        <dbReference type="ARBA" id="ARBA00023163"/>
    </source>
</evidence>
<dbReference type="AlphaFoldDB" id="D7WCA8"/>
<dbReference type="Gene3D" id="1.10.10.10">
    <property type="entry name" value="Winged helix-like DNA-binding domain superfamily/Winged helix DNA-binding domain"/>
    <property type="match status" value="1"/>
</dbReference>
<sequence length="264" mass="28847">MGIISRRQQHEEIAEYLQDLIQSGELAPGDPLPSEAELCEKFDSSRGPVRQAVATLRADGLISSGRGRRSIVLLAPSTSSFDALLSASALMKEQGRTSGGKILRIAREPADDRTARALQLEQGDPVVEVERVRSADGVPAVIERLVFPFKIGERLLAMSEDNESVHEILAQHGINADNAVRIGQITTATAEQATLLEIEEGAPLWHVELRASTFQGEHIEYAEYDFRGDMMRLVMSNVRGGPVPVKFSIIDPGTQPGDYGEYNN</sequence>
<evidence type="ECO:0000313" key="5">
    <source>
        <dbReference type="EMBL" id="EFK54737.1"/>
    </source>
</evidence>
<keyword evidence="2" id="KW-0238">DNA-binding</keyword>
<dbReference type="InterPro" id="IPR011663">
    <property type="entry name" value="UTRA"/>
</dbReference>
<dbReference type="Proteomes" id="UP000004208">
    <property type="component" value="Unassembled WGS sequence"/>
</dbReference>
<dbReference type="EMBL" id="ACLJ02000002">
    <property type="protein sequence ID" value="EFK54737.1"/>
    <property type="molecule type" value="Genomic_DNA"/>
</dbReference>
<dbReference type="InterPro" id="IPR036390">
    <property type="entry name" value="WH_DNA-bd_sf"/>
</dbReference>
<evidence type="ECO:0000256" key="1">
    <source>
        <dbReference type="ARBA" id="ARBA00023015"/>
    </source>
</evidence>
<dbReference type="Gene3D" id="3.40.1410.10">
    <property type="entry name" value="Chorismate lyase-like"/>
    <property type="match status" value="1"/>
</dbReference>
<keyword evidence="6" id="KW-1185">Reference proteome</keyword>
<evidence type="ECO:0000259" key="4">
    <source>
        <dbReference type="PROSITE" id="PS50949"/>
    </source>
</evidence>
<dbReference type="GO" id="GO:0045892">
    <property type="term" value="P:negative regulation of DNA-templated transcription"/>
    <property type="evidence" value="ECO:0007669"/>
    <property type="project" value="TreeGrafter"/>
</dbReference>
<dbReference type="PANTHER" id="PTHR44846">
    <property type="entry name" value="MANNOSYL-D-GLYCERATE TRANSPORT/METABOLISM SYSTEM REPRESSOR MNGR-RELATED"/>
    <property type="match status" value="1"/>
</dbReference>
<dbReference type="GO" id="GO:0003677">
    <property type="term" value="F:DNA binding"/>
    <property type="evidence" value="ECO:0007669"/>
    <property type="project" value="UniProtKB-KW"/>
</dbReference>
<dbReference type="InterPro" id="IPR050679">
    <property type="entry name" value="Bact_HTH_transcr_reg"/>
</dbReference>
<dbReference type="OrthoDB" id="3210131at2"/>
<dbReference type="HOGENOM" id="CLU_063236_2_2_11"/>
<dbReference type="InterPro" id="IPR036388">
    <property type="entry name" value="WH-like_DNA-bd_sf"/>
</dbReference>
<dbReference type="InterPro" id="IPR028978">
    <property type="entry name" value="Chorismate_lyase_/UTRA_dom_sf"/>
</dbReference>
<dbReference type="SUPFAM" id="SSF46785">
    <property type="entry name" value="Winged helix' DNA-binding domain"/>
    <property type="match status" value="1"/>
</dbReference>
<comment type="caution">
    <text evidence="5">The sequence shown here is derived from an EMBL/GenBank/DDBJ whole genome shotgun (WGS) entry which is preliminary data.</text>
</comment>
<dbReference type="Pfam" id="PF00392">
    <property type="entry name" value="GntR"/>
    <property type="match status" value="1"/>
</dbReference>
<dbReference type="PROSITE" id="PS50949">
    <property type="entry name" value="HTH_GNTR"/>
    <property type="match status" value="1"/>
</dbReference>